<dbReference type="EC" id="3.2.1.22" evidence="5"/>
<dbReference type="PANTHER" id="PTHR11452">
    <property type="entry name" value="ALPHA-GALACTOSIDASE/ALPHA-N-ACETYLGALACTOSAMINIDASE"/>
    <property type="match status" value="1"/>
</dbReference>
<dbReference type="SMR" id="A0A173UAI0"/>
<accession>A0A173UAI0</accession>
<keyword evidence="6" id="KW-1133">Transmembrane helix</keyword>
<dbReference type="SUPFAM" id="SSF49785">
    <property type="entry name" value="Galactose-binding domain-like"/>
    <property type="match status" value="1"/>
</dbReference>
<dbReference type="SUPFAM" id="SSF51011">
    <property type="entry name" value="Glycosyl hydrolase domain"/>
    <property type="match status" value="1"/>
</dbReference>
<dbReference type="Pfam" id="PF17801">
    <property type="entry name" value="Melibiase_C"/>
    <property type="match status" value="1"/>
</dbReference>
<comment type="caution">
    <text evidence="9">The sequence shown here is derived from an EMBL/GenBank/DDBJ whole genome shotgun (WGS) entry which is preliminary data.</text>
</comment>
<evidence type="ECO:0000313" key="13">
    <source>
        <dbReference type="Proteomes" id="UP000436858"/>
    </source>
</evidence>
<dbReference type="GO" id="GO:0005975">
    <property type="term" value="P:carbohydrate metabolic process"/>
    <property type="evidence" value="ECO:0007669"/>
    <property type="project" value="InterPro"/>
</dbReference>
<feature type="transmembrane region" description="Helical" evidence="6">
    <location>
        <begin position="84"/>
        <end position="100"/>
    </location>
</feature>
<dbReference type="Gene3D" id="2.60.120.260">
    <property type="entry name" value="Galactose-binding domain-like"/>
    <property type="match status" value="1"/>
</dbReference>
<dbReference type="Proteomes" id="UP000436858">
    <property type="component" value="Unassembled WGS sequence"/>
</dbReference>
<dbReference type="InterPro" id="IPR017853">
    <property type="entry name" value="GH"/>
</dbReference>
<keyword evidence="6" id="KW-0472">Membrane</keyword>
<dbReference type="SUPFAM" id="SSF51445">
    <property type="entry name" value="(Trans)glycosidases"/>
    <property type="match status" value="1"/>
</dbReference>
<dbReference type="InterPro" id="IPR008979">
    <property type="entry name" value="Galactose-bd-like_sf"/>
</dbReference>
<evidence type="ECO:0000313" key="9">
    <source>
        <dbReference type="EMBL" id="RHD85427.1"/>
    </source>
</evidence>
<dbReference type="CDD" id="cd04081">
    <property type="entry name" value="CBM35_galactosidase-like"/>
    <property type="match status" value="1"/>
</dbReference>
<comment type="catalytic activity">
    <reaction evidence="5">
        <text>Hydrolysis of terminal, non-reducing alpha-D-galactose residues in alpha-D-galactosides, including galactose oligosaccharides, galactomannans and galactolipids.</text>
        <dbReference type="EC" id="3.2.1.22"/>
    </reaction>
</comment>
<dbReference type="Proteomes" id="UP000284785">
    <property type="component" value="Unassembled WGS sequence"/>
</dbReference>
<evidence type="ECO:0000256" key="5">
    <source>
        <dbReference type="RuleBase" id="RU361168"/>
    </source>
</evidence>
<evidence type="ECO:0000256" key="1">
    <source>
        <dbReference type="ARBA" id="ARBA00009743"/>
    </source>
</evidence>
<dbReference type="EMBL" id="QROV01000018">
    <property type="protein sequence ID" value="RHL56855.1"/>
    <property type="molecule type" value="Genomic_DNA"/>
</dbReference>
<dbReference type="EMBL" id="WCRY01000001">
    <property type="protein sequence ID" value="KAB4487863.1"/>
    <property type="molecule type" value="Genomic_DNA"/>
</dbReference>
<proteinExistence type="inferred from homology"/>
<keyword evidence="4 5" id="KW-0326">Glycosidase</keyword>
<evidence type="ECO:0000313" key="8">
    <source>
        <dbReference type="EMBL" id="KAB4487863.1"/>
    </source>
</evidence>
<dbReference type="InterPro" id="IPR002241">
    <property type="entry name" value="Glyco_hydro_27"/>
</dbReference>
<evidence type="ECO:0000256" key="3">
    <source>
        <dbReference type="ARBA" id="ARBA00022801"/>
    </source>
</evidence>
<dbReference type="InterPro" id="IPR013785">
    <property type="entry name" value="Aldolase_TIM"/>
</dbReference>
<dbReference type="Proteomes" id="UP000283616">
    <property type="component" value="Unassembled WGS sequence"/>
</dbReference>
<dbReference type="PANTHER" id="PTHR11452:SF75">
    <property type="entry name" value="ALPHA-GALACTOSIDASE MEL1"/>
    <property type="match status" value="1"/>
</dbReference>
<dbReference type="EMBL" id="QSJP01000017">
    <property type="protein sequence ID" value="RHD85427.1"/>
    <property type="molecule type" value="Genomic_DNA"/>
</dbReference>
<dbReference type="InterPro" id="IPR013780">
    <property type="entry name" value="Glyco_hydro_b"/>
</dbReference>
<evidence type="ECO:0000259" key="7">
    <source>
        <dbReference type="Pfam" id="PF17801"/>
    </source>
</evidence>
<evidence type="ECO:0000256" key="6">
    <source>
        <dbReference type="SAM" id="Phobius"/>
    </source>
</evidence>
<keyword evidence="5" id="KW-1015">Disulfide bond</keyword>
<protein>
    <recommendedName>
        <fullName evidence="5">Alpha-galactosidase</fullName>
        <ecNumber evidence="5">3.2.1.22</ecNumber>
    </recommendedName>
    <alternativeName>
        <fullName evidence="5">Melibiase</fullName>
    </alternativeName>
</protein>
<dbReference type="Gene3D" id="3.20.20.70">
    <property type="entry name" value="Aldolase class I"/>
    <property type="match status" value="1"/>
</dbReference>
<dbReference type="OMA" id="NDIYNGW"/>
<dbReference type="Gene3D" id="2.60.40.1180">
    <property type="entry name" value="Golgi alpha-mannosidase II"/>
    <property type="match status" value="1"/>
</dbReference>
<keyword evidence="6" id="KW-0812">Transmembrane</keyword>
<gene>
    <name evidence="10" type="ORF">DW011_15745</name>
    <name evidence="9" type="ORF">DW780_17925</name>
    <name evidence="8" type="ORF">GAN91_00200</name>
</gene>
<evidence type="ECO:0000313" key="12">
    <source>
        <dbReference type="Proteomes" id="UP000284785"/>
    </source>
</evidence>
<comment type="similarity">
    <text evidence="1 5">Belongs to the glycosyl hydrolase 27 family.</text>
</comment>
<reference evidence="8 13" key="2">
    <citation type="journal article" date="2019" name="Nat. Med.">
        <title>A library of human gut bacterial isolates paired with longitudinal multiomics data enables mechanistic microbiome research.</title>
        <authorList>
            <person name="Poyet M."/>
            <person name="Groussin M."/>
            <person name="Gibbons S.M."/>
            <person name="Avila-Pacheco J."/>
            <person name="Jiang X."/>
            <person name="Kearney S.M."/>
            <person name="Perrotta A.R."/>
            <person name="Berdy B."/>
            <person name="Zhao S."/>
            <person name="Lieberman T.D."/>
            <person name="Swanson P.K."/>
            <person name="Smith M."/>
            <person name="Roesemann S."/>
            <person name="Alexander J.E."/>
            <person name="Rich S.A."/>
            <person name="Livny J."/>
            <person name="Vlamakis H."/>
            <person name="Clish C."/>
            <person name="Bullock K."/>
            <person name="Deik A."/>
            <person name="Scott J."/>
            <person name="Pierce K.A."/>
            <person name="Xavier R.J."/>
            <person name="Alm E.J."/>
        </authorList>
    </citation>
    <scope>NUCLEOTIDE SEQUENCE [LARGE SCALE GENOMIC DNA]</scope>
    <source>
        <strain evidence="8 13">BIOML-A162</strain>
    </source>
</reference>
<organism evidence="9 12">
    <name type="scientific">Bacteroides thetaiotaomicron</name>
    <dbReference type="NCBI Taxonomy" id="818"/>
    <lineage>
        <taxon>Bacteria</taxon>
        <taxon>Pseudomonadati</taxon>
        <taxon>Bacteroidota</taxon>
        <taxon>Bacteroidia</taxon>
        <taxon>Bacteroidales</taxon>
        <taxon>Bacteroidaceae</taxon>
        <taxon>Bacteroides</taxon>
    </lineage>
</organism>
<evidence type="ECO:0000256" key="4">
    <source>
        <dbReference type="ARBA" id="ARBA00023295"/>
    </source>
</evidence>
<dbReference type="CDD" id="cd14792">
    <property type="entry name" value="GH27"/>
    <property type="match status" value="1"/>
</dbReference>
<dbReference type="AlphaFoldDB" id="A0A173UAI0"/>
<sequence length="606" mass="69418">MYFSFASKDKGSCNVSTCKFIRFPLNSYTFHALIRFFTPQFSKKRTIFHLSILICHWSKLRLCISLPRKLSISTKDYKRMKKHLIAWGILSTMFMANTFAQKDIDRPIMGWSSWNTYHVNISEELIKQQADALIKHGLKEAGYNYINIDDGFFGHRDETGKMHPHPDRFPNGMKVVSDYIHSLGLKAGIYSDAGDNTCGSIYDNDANGVGSGLYGHEQQDMDLYLKEWNYDFIKIDYCGGRELGLDEEKRYSTICQAIANTGRTDVSINICRWAFPGTWAKRLARSWRISPDIRPRWNSVKGIIEKNLYLSAYATDGHYNDMDMLEIGRGLKPNEEEVHFGMWCIMSSPLLIGCDMNTIPDFSLKLLKNKELIALNQDVLGLQAHVVQHENESYVLVKDIERKRGLTRAVALYNPSDQPCDFIVPFETLELGGNVKVRDLIKQKDLGKMKEEIRQTVQPHSVMICKMEAEKRLEPVSYEAEWAYLPCYDDLGKKSKPIVYVPASDCSGRMKISRLGGREENFAEWSEVYSEKGGNYEMTIFYSCDKNRKLEVSVNGTKTVLKDLNSNNEVKSVTIPVSLKQGYNTVRMGNNFGWAPDIDRFTVSRQ</sequence>
<evidence type="ECO:0000256" key="2">
    <source>
        <dbReference type="ARBA" id="ARBA00022729"/>
    </source>
</evidence>
<dbReference type="PRINTS" id="PR00740">
    <property type="entry name" value="GLHYDRLASE27"/>
</dbReference>
<reference evidence="11 12" key="1">
    <citation type="submission" date="2018-08" db="EMBL/GenBank/DDBJ databases">
        <title>A genome reference for cultivated species of the human gut microbiota.</title>
        <authorList>
            <person name="Zou Y."/>
            <person name="Xue W."/>
            <person name="Luo G."/>
        </authorList>
    </citation>
    <scope>NUCLEOTIDE SEQUENCE [LARGE SCALE GENOMIC DNA]</scope>
    <source>
        <strain evidence="10 11">AF37-12</strain>
        <strain evidence="9 12">AM30-26</strain>
    </source>
</reference>
<keyword evidence="2" id="KW-0732">Signal</keyword>
<keyword evidence="3 5" id="KW-0378">Hydrolase</keyword>
<dbReference type="Pfam" id="PF16499">
    <property type="entry name" value="Melibiase_2"/>
    <property type="match status" value="1"/>
</dbReference>
<evidence type="ECO:0000313" key="10">
    <source>
        <dbReference type="EMBL" id="RHL56855.1"/>
    </source>
</evidence>
<dbReference type="GO" id="GO:0004557">
    <property type="term" value="F:alpha-galactosidase activity"/>
    <property type="evidence" value="ECO:0007669"/>
    <property type="project" value="UniProtKB-EC"/>
</dbReference>
<feature type="domain" description="Alpha galactosidase C-terminal" evidence="7">
    <location>
        <begin position="407"/>
        <end position="466"/>
    </location>
</feature>
<name>A0A173UAI0_BACT4</name>
<evidence type="ECO:0000313" key="11">
    <source>
        <dbReference type="Proteomes" id="UP000283616"/>
    </source>
</evidence>
<dbReference type="InterPro" id="IPR041233">
    <property type="entry name" value="Melibiase_C"/>
</dbReference>